<dbReference type="STRING" id="767452.AVL62_05970"/>
<comment type="caution">
    <text evidence="5">The sequence shown here is derived from an EMBL/GenBank/DDBJ whole genome shotgun (WGS) entry which is preliminary data.</text>
</comment>
<evidence type="ECO:0000313" key="6">
    <source>
        <dbReference type="Proteomes" id="UP000054837"/>
    </source>
</evidence>
<evidence type="ECO:0000256" key="2">
    <source>
        <dbReference type="ARBA" id="ARBA00022908"/>
    </source>
</evidence>
<keyword evidence="3" id="KW-0233">DNA recombination</keyword>
<dbReference type="InterPro" id="IPR013762">
    <property type="entry name" value="Integrase-like_cat_sf"/>
</dbReference>
<evidence type="ECO:0000259" key="4">
    <source>
        <dbReference type="PROSITE" id="PS51898"/>
    </source>
</evidence>
<protein>
    <submittedName>
        <fullName evidence="5">Integrase</fullName>
    </submittedName>
</protein>
<dbReference type="RefSeq" id="WP_058889936.1">
    <property type="nucleotide sequence ID" value="NZ_LQBL01000002.1"/>
</dbReference>
<dbReference type="PANTHER" id="PTHR30349">
    <property type="entry name" value="PHAGE INTEGRASE-RELATED"/>
    <property type="match status" value="1"/>
</dbReference>
<dbReference type="GO" id="GO:0015074">
    <property type="term" value="P:DNA integration"/>
    <property type="evidence" value="ECO:0007669"/>
    <property type="project" value="UniProtKB-KW"/>
</dbReference>
<dbReference type="InterPro" id="IPR002104">
    <property type="entry name" value="Integrase_catalytic"/>
</dbReference>
<dbReference type="AlphaFoldDB" id="A0A0W8IHQ3"/>
<proteinExistence type="predicted"/>
<name>A0A0W8IHQ3_9MICO</name>
<sequence length="372" mass="42047">MVDVPGSARLLLVAGIAHLNEESAVFEAMLTGWGRQQQSRLLGSKTVSDRARLVRRFTEFADSYPWAWGPGDVEDFTVSLASGPGARAPSTIRGYHLALRMFCDYVTDARYGWLKECRDRFGAVPSQVCHEWNTVAHLNEYEGRPARRPLTYSELQDLFDHLDAQVERTASSGRKGTLSALRDAQVFKTAYAFGLRRNELCRLDVADLRPNPHVPRWGTYGSVHVRYGKAVRGGVPRRRTVLAVPEFDWAIEGMRQWVEQARPLFKAPGQPALWVTERLSRVSLRHLDARFADVREQVGLDPALSLHCLRHSYVTHLIEFGYPERFVQEQVGHAYASTTAIYASVSNDFKDKTLKSALARVYAQRTDQEDPS</sequence>
<dbReference type="PROSITE" id="PS51898">
    <property type="entry name" value="TYR_RECOMBINASE"/>
    <property type="match status" value="1"/>
</dbReference>
<dbReference type="GO" id="GO:0005737">
    <property type="term" value="C:cytoplasm"/>
    <property type="evidence" value="ECO:0007669"/>
    <property type="project" value="UniProtKB-SubCell"/>
</dbReference>
<accession>A0A0W8IHQ3</accession>
<gene>
    <name evidence="5" type="ORF">AVL62_05970</name>
</gene>
<evidence type="ECO:0000256" key="1">
    <source>
        <dbReference type="ARBA" id="ARBA00004496"/>
    </source>
</evidence>
<evidence type="ECO:0000313" key="5">
    <source>
        <dbReference type="EMBL" id="KUG59461.1"/>
    </source>
</evidence>
<dbReference type="GO" id="GO:0003677">
    <property type="term" value="F:DNA binding"/>
    <property type="evidence" value="ECO:0007669"/>
    <property type="project" value="InterPro"/>
</dbReference>
<dbReference type="EMBL" id="LQBL01000002">
    <property type="protein sequence ID" value="KUG59461.1"/>
    <property type="molecule type" value="Genomic_DNA"/>
</dbReference>
<keyword evidence="2" id="KW-0229">DNA integration</keyword>
<dbReference type="Gene3D" id="1.10.443.10">
    <property type="entry name" value="Intergrase catalytic core"/>
    <property type="match status" value="1"/>
</dbReference>
<feature type="domain" description="Tyr recombinase" evidence="4">
    <location>
        <begin position="145"/>
        <end position="355"/>
    </location>
</feature>
<dbReference type="Proteomes" id="UP000054837">
    <property type="component" value="Unassembled WGS sequence"/>
</dbReference>
<dbReference type="OrthoDB" id="3698359at2"/>
<dbReference type="InterPro" id="IPR011010">
    <property type="entry name" value="DNA_brk_join_enz"/>
</dbReference>
<dbReference type="PANTHER" id="PTHR30349:SF77">
    <property type="entry name" value="TYROSINE RECOMBINASE XERC"/>
    <property type="match status" value="1"/>
</dbReference>
<organism evidence="5 6">
    <name type="scientific">Serinicoccus chungangensis</name>
    <dbReference type="NCBI Taxonomy" id="767452"/>
    <lineage>
        <taxon>Bacteria</taxon>
        <taxon>Bacillati</taxon>
        <taxon>Actinomycetota</taxon>
        <taxon>Actinomycetes</taxon>
        <taxon>Micrococcales</taxon>
        <taxon>Ornithinimicrobiaceae</taxon>
        <taxon>Serinicoccus</taxon>
    </lineage>
</organism>
<dbReference type="Pfam" id="PF00589">
    <property type="entry name" value="Phage_integrase"/>
    <property type="match status" value="1"/>
</dbReference>
<dbReference type="InterPro" id="IPR050090">
    <property type="entry name" value="Tyrosine_recombinase_XerCD"/>
</dbReference>
<evidence type="ECO:0000256" key="3">
    <source>
        <dbReference type="ARBA" id="ARBA00023172"/>
    </source>
</evidence>
<dbReference type="SUPFAM" id="SSF56349">
    <property type="entry name" value="DNA breaking-rejoining enzymes"/>
    <property type="match status" value="1"/>
</dbReference>
<comment type="subcellular location">
    <subcellularLocation>
        <location evidence="1">Cytoplasm</location>
    </subcellularLocation>
</comment>
<dbReference type="GO" id="GO:0006310">
    <property type="term" value="P:DNA recombination"/>
    <property type="evidence" value="ECO:0007669"/>
    <property type="project" value="UniProtKB-KW"/>
</dbReference>
<keyword evidence="6" id="KW-1185">Reference proteome</keyword>
<reference evidence="5 6" key="1">
    <citation type="submission" date="2015-12" db="EMBL/GenBank/DDBJ databases">
        <title>Serinicoccus chungangenesis strain CD08_5 genome sequencing and assembly.</title>
        <authorList>
            <person name="Chander A.M."/>
            <person name="Kaur G."/>
            <person name="Nair G.R."/>
            <person name="Dhawan D.K."/>
            <person name="Kochhar R.K."/>
            <person name="Mayilraj S."/>
            <person name="Bhadada S.K."/>
        </authorList>
    </citation>
    <scope>NUCLEOTIDE SEQUENCE [LARGE SCALE GENOMIC DNA]</scope>
    <source>
        <strain evidence="5 6">CD08_5</strain>
    </source>
</reference>